<dbReference type="Proteomes" id="UP001153555">
    <property type="component" value="Unassembled WGS sequence"/>
</dbReference>
<feature type="non-terminal residue" evidence="1">
    <location>
        <position position="1"/>
    </location>
</feature>
<reference evidence="1" key="1">
    <citation type="submission" date="2019-12" db="EMBL/GenBank/DDBJ databases">
        <authorList>
            <person name="Scholes J."/>
        </authorList>
    </citation>
    <scope>NUCLEOTIDE SEQUENCE</scope>
</reference>
<evidence type="ECO:0000313" key="1">
    <source>
        <dbReference type="EMBL" id="CAA0833269.1"/>
    </source>
</evidence>
<gene>
    <name evidence="1" type="ORF">SHERM_28536</name>
</gene>
<accession>A0A9N7RKE3</accession>
<dbReference type="AlphaFoldDB" id="A0A9N7RKE3"/>
<sequence length="65" mass="7405">NAIINGVVVRFGDLYKTNFSSLGSCSIHKCISATNQSRPILPLTLQPFIWSVYFHLDCEPQFLFR</sequence>
<feature type="non-terminal residue" evidence="1">
    <location>
        <position position="65"/>
    </location>
</feature>
<name>A0A9N7RKE3_STRHE</name>
<organism evidence="1 2">
    <name type="scientific">Striga hermonthica</name>
    <name type="common">Purple witchweed</name>
    <name type="synonym">Buchnera hermonthica</name>
    <dbReference type="NCBI Taxonomy" id="68872"/>
    <lineage>
        <taxon>Eukaryota</taxon>
        <taxon>Viridiplantae</taxon>
        <taxon>Streptophyta</taxon>
        <taxon>Embryophyta</taxon>
        <taxon>Tracheophyta</taxon>
        <taxon>Spermatophyta</taxon>
        <taxon>Magnoliopsida</taxon>
        <taxon>eudicotyledons</taxon>
        <taxon>Gunneridae</taxon>
        <taxon>Pentapetalae</taxon>
        <taxon>asterids</taxon>
        <taxon>lamiids</taxon>
        <taxon>Lamiales</taxon>
        <taxon>Orobanchaceae</taxon>
        <taxon>Buchnereae</taxon>
        <taxon>Striga</taxon>
    </lineage>
</organism>
<proteinExistence type="predicted"/>
<keyword evidence="2" id="KW-1185">Reference proteome</keyword>
<protein>
    <submittedName>
        <fullName evidence="1">Uncharacterized protein</fullName>
    </submittedName>
</protein>
<evidence type="ECO:0000313" key="2">
    <source>
        <dbReference type="Proteomes" id="UP001153555"/>
    </source>
</evidence>
<dbReference type="EMBL" id="CACSLK010027838">
    <property type="protein sequence ID" value="CAA0833269.1"/>
    <property type="molecule type" value="Genomic_DNA"/>
</dbReference>
<comment type="caution">
    <text evidence="1">The sequence shown here is derived from an EMBL/GenBank/DDBJ whole genome shotgun (WGS) entry which is preliminary data.</text>
</comment>